<reference evidence="2 3" key="1">
    <citation type="submission" date="2019-02" db="EMBL/GenBank/DDBJ databases">
        <title>Draft genome sequence of Muricauda sp. 176CP4-71.</title>
        <authorList>
            <person name="Park J.-S."/>
        </authorList>
    </citation>
    <scope>NUCLEOTIDE SEQUENCE [LARGE SCALE GENOMIC DNA]</scope>
    <source>
        <strain evidence="2 3">176CP4-71</strain>
    </source>
</reference>
<dbReference type="AlphaFoldDB" id="A0A4Q8QB93"/>
<protein>
    <recommendedName>
        <fullName evidence="4">Cohesin domain-containing protein</fullName>
    </recommendedName>
</protein>
<organism evidence="2 3">
    <name type="scientific">Flagellimonas allohymeniacidonis</name>
    <dbReference type="NCBI Taxonomy" id="2517819"/>
    <lineage>
        <taxon>Bacteria</taxon>
        <taxon>Pseudomonadati</taxon>
        <taxon>Bacteroidota</taxon>
        <taxon>Flavobacteriia</taxon>
        <taxon>Flavobacteriales</taxon>
        <taxon>Flavobacteriaceae</taxon>
        <taxon>Flagellimonas</taxon>
    </lineage>
</organism>
<feature type="chain" id="PRO_5020986404" description="Cohesin domain-containing protein" evidence="1">
    <location>
        <begin position="23"/>
        <end position="146"/>
    </location>
</feature>
<comment type="caution">
    <text evidence="2">The sequence shown here is derived from an EMBL/GenBank/DDBJ whole genome shotgun (WGS) entry which is preliminary data.</text>
</comment>
<sequence length="146" mass="15628">MKAPFTWILILALILSSCTSDEDNSENQTINPKSVTDCDLTIEANTLISICVDGTDLASPNEVITFASKFFSKGDVVSNSQFLWAIESGSMQILTVENTFDGTVAKSVATIQFNSDYSGGGLITVRAENNRGIGTIEHGIELGSNQ</sequence>
<name>A0A4Q8QB93_9FLAO</name>
<feature type="signal peptide" evidence="1">
    <location>
        <begin position="1"/>
        <end position="22"/>
    </location>
</feature>
<dbReference type="Proteomes" id="UP000291981">
    <property type="component" value="Unassembled WGS sequence"/>
</dbReference>
<evidence type="ECO:0000313" key="2">
    <source>
        <dbReference type="EMBL" id="TAI47605.1"/>
    </source>
</evidence>
<dbReference type="OrthoDB" id="1178393at2"/>
<accession>A0A4Q8QB93</accession>
<dbReference type="RefSeq" id="WP_130614562.1">
    <property type="nucleotide sequence ID" value="NZ_SGIU01000002.1"/>
</dbReference>
<keyword evidence="3" id="KW-1185">Reference proteome</keyword>
<dbReference type="EMBL" id="SGIU01000002">
    <property type="protein sequence ID" value="TAI47605.1"/>
    <property type="molecule type" value="Genomic_DNA"/>
</dbReference>
<proteinExistence type="predicted"/>
<gene>
    <name evidence="2" type="ORF">EW142_13150</name>
</gene>
<evidence type="ECO:0008006" key="4">
    <source>
        <dbReference type="Google" id="ProtNLM"/>
    </source>
</evidence>
<dbReference type="PROSITE" id="PS51257">
    <property type="entry name" value="PROKAR_LIPOPROTEIN"/>
    <property type="match status" value="1"/>
</dbReference>
<keyword evidence="1" id="KW-0732">Signal</keyword>
<evidence type="ECO:0000256" key="1">
    <source>
        <dbReference type="SAM" id="SignalP"/>
    </source>
</evidence>
<evidence type="ECO:0000313" key="3">
    <source>
        <dbReference type="Proteomes" id="UP000291981"/>
    </source>
</evidence>